<evidence type="ECO:0000256" key="1">
    <source>
        <dbReference type="ARBA" id="ARBA00010577"/>
    </source>
</evidence>
<keyword evidence="5" id="KW-0969">Cilium</keyword>
<dbReference type="RefSeq" id="WP_222991569.1">
    <property type="nucleotide sequence ID" value="NZ_JAINVV010000009.1"/>
</dbReference>
<dbReference type="Pfam" id="PF03963">
    <property type="entry name" value="FlgD"/>
    <property type="match status" value="1"/>
</dbReference>
<keyword evidence="3" id="KW-1005">Bacterial flagellum biogenesis</keyword>
<dbReference type="Proteomes" id="UP000706039">
    <property type="component" value="Unassembled WGS sequence"/>
</dbReference>
<proteinExistence type="inferred from homology"/>
<evidence type="ECO:0000313" key="5">
    <source>
        <dbReference type="EMBL" id="MBY8824461.1"/>
    </source>
</evidence>
<sequence length="88" mass="9358">MNFNSVIATNSSTPVPADAKVSSQLGQKDFLRLLTAQMQTQDPFDPVDNKEMLAQMAQFSSLAGLSEINDTLKLINAKLGGDAATPST</sequence>
<evidence type="ECO:0000256" key="4">
    <source>
        <dbReference type="ARBA" id="ARBA00024746"/>
    </source>
</evidence>
<keyword evidence="5" id="KW-0282">Flagellum</keyword>
<gene>
    <name evidence="5" type="ORF">K7G82_19305</name>
</gene>
<organism evidence="5 6">
    <name type="scientific">Sphingomonas colocasiae</name>
    <dbReference type="NCBI Taxonomy" id="1848973"/>
    <lineage>
        <taxon>Bacteria</taxon>
        <taxon>Pseudomonadati</taxon>
        <taxon>Pseudomonadota</taxon>
        <taxon>Alphaproteobacteria</taxon>
        <taxon>Sphingomonadales</taxon>
        <taxon>Sphingomonadaceae</taxon>
        <taxon>Sphingomonas</taxon>
    </lineage>
</organism>
<dbReference type="EMBL" id="JAINVV010000009">
    <property type="protein sequence ID" value="MBY8824461.1"/>
    <property type="molecule type" value="Genomic_DNA"/>
</dbReference>
<dbReference type="InterPro" id="IPR005648">
    <property type="entry name" value="FlgD"/>
</dbReference>
<keyword evidence="5" id="KW-0966">Cell projection</keyword>
<reference evidence="5 6" key="1">
    <citation type="submission" date="2021-08" db="EMBL/GenBank/DDBJ databases">
        <authorList>
            <person name="Tuo L."/>
        </authorList>
    </citation>
    <scope>NUCLEOTIDE SEQUENCE [LARGE SCALE GENOMIC DNA]</scope>
    <source>
        <strain evidence="5 6">JCM 31229</strain>
    </source>
</reference>
<name>A0ABS7PTG7_9SPHN</name>
<comment type="caution">
    <text evidence="5">The sequence shown here is derived from an EMBL/GenBank/DDBJ whole genome shotgun (WGS) entry which is preliminary data.</text>
</comment>
<keyword evidence="6" id="KW-1185">Reference proteome</keyword>
<comment type="function">
    <text evidence="4">Required for flagellar hook formation. May act as a scaffolding protein.</text>
</comment>
<protein>
    <recommendedName>
        <fullName evidence="2">Basal-body rod modification protein FlgD</fullName>
    </recommendedName>
</protein>
<accession>A0ABS7PTG7</accession>
<evidence type="ECO:0000256" key="2">
    <source>
        <dbReference type="ARBA" id="ARBA00016013"/>
    </source>
</evidence>
<comment type="similarity">
    <text evidence="1">Belongs to the FlgD family.</text>
</comment>
<evidence type="ECO:0000256" key="3">
    <source>
        <dbReference type="ARBA" id="ARBA00022795"/>
    </source>
</evidence>
<evidence type="ECO:0000313" key="6">
    <source>
        <dbReference type="Proteomes" id="UP000706039"/>
    </source>
</evidence>